<keyword evidence="1" id="KW-1133">Transmembrane helix</keyword>
<accession>A0AA40GB83</accession>
<proteinExistence type="predicted"/>
<comment type="caution">
    <text evidence="2">The sequence shown here is derived from an EMBL/GenBank/DDBJ whole genome shotgun (WGS) entry which is preliminary data.</text>
</comment>
<keyword evidence="3" id="KW-1185">Reference proteome</keyword>
<dbReference type="EMBL" id="JAHYIQ010000003">
    <property type="protein sequence ID" value="KAK1133887.1"/>
    <property type="molecule type" value="Genomic_DNA"/>
</dbReference>
<feature type="transmembrane region" description="Helical" evidence="1">
    <location>
        <begin position="46"/>
        <end position="66"/>
    </location>
</feature>
<keyword evidence="1" id="KW-0812">Transmembrane</keyword>
<evidence type="ECO:0000313" key="3">
    <source>
        <dbReference type="Proteomes" id="UP001177670"/>
    </source>
</evidence>
<sequence length="92" mass="10340">MAHPPPLPLPKTTITTRTKSLVVERLVLAQSPVHVVPQYTTDTAPLILQGKLCISFSFFFSISYWLSNRLDWIYGITVIVVSGFFSGLKVWC</sequence>
<dbReference type="Proteomes" id="UP001177670">
    <property type="component" value="Unassembled WGS sequence"/>
</dbReference>
<feature type="transmembrane region" description="Helical" evidence="1">
    <location>
        <begin position="72"/>
        <end position="91"/>
    </location>
</feature>
<reference evidence="2" key="1">
    <citation type="submission" date="2021-10" db="EMBL/GenBank/DDBJ databases">
        <title>Melipona bicolor Genome sequencing and assembly.</title>
        <authorList>
            <person name="Araujo N.S."/>
            <person name="Arias M.C."/>
        </authorList>
    </citation>
    <scope>NUCLEOTIDE SEQUENCE</scope>
    <source>
        <strain evidence="2">USP_2M_L1-L4_2017</strain>
        <tissue evidence="2">Whole body</tissue>
    </source>
</reference>
<gene>
    <name evidence="2" type="ORF">K0M31_011673</name>
</gene>
<evidence type="ECO:0008006" key="4">
    <source>
        <dbReference type="Google" id="ProtNLM"/>
    </source>
</evidence>
<protein>
    <recommendedName>
        <fullName evidence="4">Transmembrane protein</fullName>
    </recommendedName>
</protein>
<name>A0AA40GB83_9HYME</name>
<evidence type="ECO:0000313" key="2">
    <source>
        <dbReference type="EMBL" id="KAK1133887.1"/>
    </source>
</evidence>
<evidence type="ECO:0000256" key="1">
    <source>
        <dbReference type="SAM" id="Phobius"/>
    </source>
</evidence>
<keyword evidence="1" id="KW-0472">Membrane</keyword>
<organism evidence="2 3">
    <name type="scientific">Melipona bicolor</name>
    <dbReference type="NCBI Taxonomy" id="60889"/>
    <lineage>
        <taxon>Eukaryota</taxon>
        <taxon>Metazoa</taxon>
        <taxon>Ecdysozoa</taxon>
        <taxon>Arthropoda</taxon>
        <taxon>Hexapoda</taxon>
        <taxon>Insecta</taxon>
        <taxon>Pterygota</taxon>
        <taxon>Neoptera</taxon>
        <taxon>Endopterygota</taxon>
        <taxon>Hymenoptera</taxon>
        <taxon>Apocrita</taxon>
        <taxon>Aculeata</taxon>
        <taxon>Apoidea</taxon>
        <taxon>Anthophila</taxon>
        <taxon>Apidae</taxon>
        <taxon>Melipona</taxon>
    </lineage>
</organism>
<dbReference type="AlphaFoldDB" id="A0AA40GB83"/>